<feature type="non-terminal residue" evidence="2">
    <location>
        <position position="129"/>
    </location>
</feature>
<feature type="signal peptide" evidence="1">
    <location>
        <begin position="1"/>
        <end position="17"/>
    </location>
</feature>
<evidence type="ECO:0000256" key="1">
    <source>
        <dbReference type="SAM" id="SignalP"/>
    </source>
</evidence>
<comment type="caution">
    <text evidence="2">The sequence shown here is derived from an EMBL/GenBank/DDBJ whole genome shotgun (WGS) entry which is preliminary data.</text>
</comment>
<organism evidence="2 3">
    <name type="scientific">Pristionchus mayeri</name>
    <dbReference type="NCBI Taxonomy" id="1317129"/>
    <lineage>
        <taxon>Eukaryota</taxon>
        <taxon>Metazoa</taxon>
        <taxon>Ecdysozoa</taxon>
        <taxon>Nematoda</taxon>
        <taxon>Chromadorea</taxon>
        <taxon>Rhabditida</taxon>
        <taxon>Rhabditina</taxon>
        <taxon>Diplogasteromorpha</taxon>
        <taxon>Diplogasteroidea</taxon>
        <taxon>Neodiplogasteridae</taxon>
        <taxon>Pristionchus</taxon>
    </lineage>
</organism>
<proteinExistence type="predicted"/>
<keyword evidence="3" id="KW-1185">Reference proteome</keyword>
<evidence type="ECO:0000313" key="3">
    <source>
        <dbReference type="Proteomes" id="UP001328107"/>
    </source>
</evidence>
<keyword evidence="1" id="KW-0732">Signal</keyword>
<accession>A0AAN4ZIX4</accession>
<protein>
    <submittedName>
        <fullName evidence="2">Uncharacterized protein</fullName>
    </submittedName>
</protein>
<sequence length="129" mass="13034">MSFRLLSLLPLFAFASAEEAAASGIPLVNGNVGLTGGGYGDVYGGKVSENVYGAGGRVGGELGLSSLLGLGSGRKKRQDFGFVPLASLNIAPPVAEERRKRQGGERDRYATANAFASASADGGNAVANA</sequence>
<dbReference type="AlphaFoldDB" id="A0AAN4ZIX4"/>
<name>A0AAN4ZIX4_9BILA</name>
<dbReference type="EMBL" id="BTRK01000002">
    <property type="protein sequence ID" value="GMR37800.1"/>
    <property type="molecule type" value="Genomic_DNA"/>
</dbReference>
<feature type="chain" id="PRO_5043038156" evidence="1">
    <location>
        <begin position="18"/>
        <end position="129"/>
    </location>
</feature>
<gene>
    <name evidence="2" type="ORF">PMAYCL1PPCAC_07995</name>
</gene>
<reference evidence="3" key="1">
    <citation type="submission" date="2022-10" db="EMBL/GenBank/DDBJ databases">
        <title>Genome assembly of Pristionchus species.</title>
        <authorList>
            <person name="Yoshida K."/>
            <person name="Sommer R.J."/>
        </authorList>
    </citation>
    <scope>NUCLEOTIDE SEQUENCE [LARGE SCALE GENOMIC DNA]</scope>
    <source>
        <strain evidence="3">RS5460</strain>
    </source>
</reference>
<evidence type="ECO:0000313" key="2">
    <source>
        <dbReference type="EMBL" id="GMR37800.1"/>
    </source>
</evidence>
<dbReference type="Proteomes" id="UP001328107">
    <property type="component" value="Unassembled WGS sequence"/>
</dbReference>